<dbReference type="Proteomes" id="UP000005139">
    <property type="component" value="Unassembled WGS sequence"/>
</dbReference>
<dbReference type="PANTHER" id="PTHR46066:SF2">
    <property type="entry name" value="CHITINASE DOMAIN-CONTAINING PROTEIN 1"/>
    <property type="match status" value="1"/>
</dbReference>
<dbReference type="InterPro" id="IPR001579">
    <property type="entry name" value="Glyco_hydro_18_chit_AS"/>
</dbReference>
<dbReference type="GO" id="GO:0004553">
    <property type="term" value="F:hydrolase activity, hydrolyzing O-glycosyl compounds"/>
    <property type="evidence" value="ECO:0007669"/>
    <property type="project" value="InterPro"/>
</dbReference>
<dbReference type="PANTHER" id="PTHR46066">
    <property type="entry name" value="CHITINASE DOMAIN-CONTAINING PROTEIN 1 FAMILY MEMBER"/>
    <property type="match status" value="1"/>
</dbReference>
<dbReference type="SMART" id="SM00636">
    <property type="entry name" value="Glyco_18"/>
    <property type="match status" value="1"/>
</dbReference>
<gene>
    <name evidence="6" type="ORF">TcarDRAFT_0591</name>
</gene>
<dbReference type="PROSITE" id="PS51910">
    <property type="entry name" value="GH18_2"/>
    <property type="match status" value="1"/>
</dbReference>
<name>A1HSC2_9FIRM</name>
<dbReference type="AlphaFoldDB" id="A1HSC2"/>
<protein>
    <submittedName>
        <fullName evidence="6">Glycoside hydrolase, family 18</fullName>
    </submittedName>
</protein>
<dbReference type="RefSeq" id="WP_007289927.1">
    <property type="nucleotide sequence ID" value="NZ_AAWL01000015.1"/>
</dbReference>
<proteinExistence type="inferred from homology"/>
<dbReference type="InterPro" id="IPR029070">
    <property type="entry name" value="Chitinase_insertion_sf"/>
</dbReference>
<evidence type="ECO:0000313" key="7">
    <source>
        <dbReference type="Proteomes" id="UP000005139"/>
    </source>
</evidence>
<dbReference type="GO" id="GO:0008061">
    <property type="term" value="F:chitin binding"/>
    <property type="evidence" value="ECO:0007669"/>
    <property type="project" value="InterPro"/>
</dbReference>
<keyword evidence="1 3" id="KW-0378">Hydrolase</keyword>
<dbReference type="OrthoDB" id="9775889at2"/>
<keyword evidence="7" id="KW-1185">Reference proteome</keyword>
<dbReference type="SUPFAM" id="SSF51445">
    <property type="entry name" value="(Trans)glycosidases"/>
    <property type="match status" value="1"/>
</dbReference>
<dbReference type="InterPro" id="IPR001223">
    <property type="entry name" value="Glyco_hydro18_cat"/>
</dbReference>
<keyword evidence="2 3" id="KW-0326">Glycosidase</keyword>
<dbReference type="InterPro" id="IPR041704">
    <property type="entry name" value="CFLE_GH18"/>
</dbReference>
<accession>A1HSC2</accession>
<evidence type="ECO:0000256" key="3">
    <source>
        <dbReference type="RuleBase" id="RU000489"/>
    </source>
</evidence>
<dbReference type="Gene3D" id="3.10.50.10">
    <property type="match status" value="1"/>
</dbReference>
<dbReference type="EMBL" id="AAWL01000015">
    <property type="protein sequence ID" value="EAX47083.1"/>
    <property type="molecule type" value="Genomic_DNA"/>
</dbReference>
<sequence length="402" mass="44881">MFKYKVQITWLMLASFVFAMLVPLAPVQAASIADLLGQTSSSGQGLVDLLLGLFLGKFLDNLFNGASRAADKIGLPSGLIHPGAKEIVGFYAEWWSGDKASFNSLSANTDAVKTIAPFWATLQADGSVTDRGGRDHAAVVDFAHRHNISVLLLVNNAKQDNSVNSPIHTVLSDPSLRSKAIDSLEAYIKKFNLDGVNIDFEMVPPEDRDNLTAFMKELSARLKPQGYRVSIDVFPKQDEQKDVAYAYDYAALSKYADKIMIMTYDNHGMWSDAGPIADIRWVEQSIQYALQFIPKHKLYLGIATYGYDWSNQGVESLTYANVMDLAKRYNALMQWDEPSKSPHFTYTGADGLAHQVWFENSRSLHYKLDLINKYDLAGAALWKLGDEDPNYWSVLKAKLLKQ</sequence>
<evidence type="ECO:0000313" key="6">
    <source>
        <dbReference type="EMBL" id="EAX47083.1"/>
    </source>
</evidence>
<evidence type="ECO:0000256" key="4">
    <source>
        <dbReference type="RuleBase" id="RU004453"/>
    </source>
</evidence>
<comment type="similarity">
    <text evidence="4">Belongs to the glycosyl hydrolase 18 family.</text>
</comment>
<dbReference type="GO" id="GO:0005975">
    <property type="term" value="P:carbohydrate metabolic process"/>
    <property type="evidence" value="ECO:0007669"/>
    <property type="project" value="InterPro"/>
</dbReference>
<evidence type="ECO:0000256" key="1">
    <source>
        <dbReference type="ARBA" id="ARBA00022801"/>
    </source>
</evidence>
<reference evidence="6 7" key="1">
    <citation type="submission" date="2007-01" db="EMBL/GenBank/DDBJ databases">
        <title>Annotation of the draft genome assembly of Thermosinus carboxydivorans Nor1.</title>
        <authorList>
            <consortium name="US DOE Joint Genome Institute (JGI-ORNL)"/>
            <person name="Larimer F."/>
            <person name="Land M."/>
            <person name="Hauser L."/>
        </authorList>
    </citation>
    <scope>NUCLEOTIDE SEQUENCE [LARGE SCALE GENOMIC DNA]</scope>
    <source>
        <strain evidence="6 7">Nor1</strain>
    </source>
</reference>
<dbReference type="Gene3D" id="3.20.20.80">
    <property type="entry name" value="Glycosidases"/>
    <property type="match status" value="1"/>
</dbReference>
<dbReference type="PROSITE" id="PS01095">
    <property type="entry name" value="GH18_1"/>
    <property type="match status" value="1"/>
</dbReference>
<organism evidence="6 7">
    <name type="scientific">Thermosinus carboxydivorans Nor1</name>
    <dbReference type="NCBI Taxonomy" id="401526"/>
    <lineage>
        <taxon>Bacteria</taxon>
        <taxon>Bacillati</taxon>
        <taxon>Bacillota</taxon>
        <taxon>Negativicutes</taxon>
        <taxon>Selenomonadales</taxon>
        <taxon>Sporomusaceae</taxon>
        <taxon>Thermosinus</taxon>
    </lineage>
</organism>
<dbReference type="Pfam" id="PF00704">
    <property type="entry name" value="Glyco_hydro_18"/>
    <property type="match status" value="1"/>
</dbReference>
<dbReference type="CDD" id="cd02874">
    <property type="entry name" value="GH18_CFLE_spore_hydrolase"/>
    <property type="match status" value="1"/>
</dbReference>
<evidence type="ECO:0000256" key="2">
    <source>
        <dbReference type="ARBA" id="ARBA00023295"/>
    </source>
</evidence>
<evidence type="ECO:0000259" key="5">
    <source>
        <dbReference type="PROSITE" id="PS51910"/>
    </source>
</evidence>
<reference evidence="6 7" key="2">
    <citation type="submission" date="2007-01" db="EMBL/GenBank/DDBJ databases">
        <title>Sequencing of the draft genome and assembly of Thermosinus carboxydivorans Nor1.</title>
        <authorList>
            <consortium name="US DOE Joint Genome Institute (JGI-PGF)"/>
            <person name="Copeland A."/>
            <person name="Lucas S."/>
            <person name="Lapidus A."/>
            <person name="Barry K."/>
            <person name="Glavina del Rio T."/>
            <person name="Dalin E."/>
            <person name="Tice H."/>
            <person name="Bruce D."/>
            <person name="Pitluck S."/>
            <person name="Richardson P."/>
        </authorList>
    </citation>
    <scope>NUCLEOTIDE SEQUENCE [LARGE SCALE GENOMIC DNA]</scope>
    <source>
        <strain evidence="6 7">Nor1</strain>
    </source>
</reference>
<dbReference type="InterPro" id="IPR017853">
    <property type="entry name" value="GH"/>
</dbReference>
<feature type="domain" description="GH18" evidence="5">
    <location>
        <begin position="85"/>
        <end position="402"/>
    </location>
</feature>
<dbReference type="InterPro" id="IPR011583">
    <property type="entry name" value="Chitinase_II/V-like_cat"/>
</dbReference>
<comment type="caution">
    <text evidence="6">The sequence shown here is derived from an EMBL/GenBank/DDBJ whole genome shotgun (WGS) entry which is preliminary data.</text>
</comment>
<dbReference type="eggNOG" id="COG3858">
    <property type="taxonomic scope" value="Bacteria"/>
</dbReference>